<comment type="caution">
    <text evidence="1">The sequence shown here is derived from an EMBL/GenBank/DDBJ whole genome shotgun (WGS) entry which is preliminary data.</text>
</comment>
<name>A0ACC0W983_9STRA</name>
<organism evidence="1 2">
    <name type="scientific">Peronosclerospora sorghi</name>
    <dbReference type="NCBI Taxonomy" id="230839"/>
    <lineage>
        <taxon>Eukaryota</taxon>
        <taxon>Sar</taxon>
        <taxon>Stramenopiles</taxon>
        <taxon>Oomycota</taxon>
        <taxon>Peronosporomycetes</taxon>
        <taxon>Peronosporales</taxon>
        <taxon>Peronosporaceae</taxon>
        <taxon>Peronosclerospora</taxon>
    </lineage>
</organism>
<dbReference type="Proteomes" id="UP001163321">
    <property type="component" value="Chromosome 4"/>
</dbReference>
<reference evidence="1 2" key="1">
    <citation type="journal article" date="2022" name="bioRxiv">
        <title>The genome of the oomycete Peronosclerospora sorghi, a cosmopolitan pathogen of maize and sorghum, is inflated with dispersed pseudogenes.</title>
        <authorList>
            <person name="Fletcher K."/>
            <person name="Martin F."/>
            <person name="Isakeit T."/>
            <person name="Cavanaugh K."/>
            <person name="Magill C."/>
            <person name="Michelmore R."/>
        </authorList>
    </citation>
    <scope>NUCLEOTIDE SEQUENCE [LARGE SCALE GENOMIC DNA]</scope>
    <source>
        <strain evidence="1">P6</strain>
    </source>
</reference>
<evidence type="ECO:0000313" key="1">
    <source>
        <dbReference type="EMBL" id="KAI9914256.1"/>
    </source>
</evidence>
<gene>
    <name evidence="1" type="ORF">PsorP6_005870</name>
</gene>
<proteinExistence type="predicted"/>
<evidence type="ECO:0000313" key="2">
    <source>
        <dbReference type="Proteomes" id="UP001163321"/>
    </source>
</evidence>
<dbReference type="EMBL" id="CM047583">
    <property type="protein sequence ID" value="KAI9914256.1"/>
    <property type="molecule type" value="Genomic_DNA"/>
</dbReference>
<protein>
    <submittedName>
        <fullName evidence="1">Uncharacterized protein</fullName>
    </submittedName>
</protein>
<accession>A0ACC0W983</accession>
<keyword evidence="2" id="KW-1185">Reference proteome</keyword>
<sequence>MVCEEEEEELRDQQLWLEIARVRLATRVRNYVTAAVLPCPFESPWAMLDRYGDDTDFMAMMRLNRAAFDALVSLRGSKWTCPFRETDAPPDDRAALSLVLQFYGSRSDLKHLCSVFGIPPATANRCLSKAKEALSLELDSFADAEVRWPTAQEQVAWGRLVETREALVTKKFGFIDGKNYQVQQPSSAEVQNAYYNGWLHSVIVTGTLAFGVDGCIFWMKNNFPGSWNDGETNREFRQKLCDPFFTLKEHDVLSDSAFPVSGAMSDKIVTPLKRGDLERSIRMGGNEEAIRQINVAVTSIRQAAEWGMGAVGKAFPRFLNTLPWNPGVRRVRLDNIHRLYNYRVRTSFVSQNGMFLQSKALFRVHFSVFILSSKI</sequence>